<dbReference type="OrthoDB" id="439236at2759"/>
<accession>A0A6H5IFB7</accession>
<evidence type="ECO:0000256" key="4">
    <source>
        <dbReference type="SAM" id="MobiDB-lite"/>
    </source>
</evidence>
<reference evidence="5 6" key="1">
    <citation type="submission" date="2020-02" db="EMBL/GenBank/DDBJ databases">
        <authorList>
            <person name="Ferguson B K."/>
        </authorList>
    </citation>
    <scope>NUCLEOTIDE SEQUENCE [LARGE SCALE GENOMIC DNA]</scope>
</reference>
<evidence type="ECO:0000256" key="3">
    <source>
        <dbReference type="PROSITE-ProRule" id="PRU00023"/>
    </source>
</evidence>
<evidence type="ECO:0000256" key="2">
    <source>
        <dbReference type="ARBA" id="ARBA00023043"/>
    </source>
</evidence>
<dbReference type="AlphaFoldDB" id="A0A6H5IFB7"/>
<dbReference type="Pfam" id="PF12796">
    <property type="entry name" value="Ank_2"/>
    <property type="match status" value="2"/>
</dbReference>
<name>A0A6H5IFB7_9HYME</name>
<feature type="repeat" description="ANK" evidence="3">
    <location>
        <begin position="5"/>
        <end position="37"/>
    </location>
</feature>
<proteinExistence type="predicted"/>
<dbReference type="Gene3D" id="1.25.40.20">
    <property type="entry name" value="Ankyrin repeat-containing domain"/>
    <property type="match status" value="3"/>
</dbReference>
<keyword evidence="2 3" id="KW-0040">ANK repeat</keyword>
<dbReference type="PROSITE" id="PS50088">
    <property type="entry name" value="ANK_REPEAT"/>
    <property type="match status" value="3"/>
</dbReference>
<dbReference type="Proteomes" id="UP000479190">
    <property type="component" value="Unassembled WGS sequence"/>
</dbReference>
<evidence type="ECO:0000256" key="1">
    <source>
        <dbReference type="ARBA" id="ARBA00022737"/>
    </source>
</evidence>
<gene>
    <name evidence="5" type="ORF">TBRA_LOCUS7576</name>
</gene>
<evidence type="ECO:0000313" key="6">
    <source>
        <dbReference type="Proteomes" id="UP000479190"/>
    </source>
</evidence>
<dbReference type="PANTHER" id="PTHR24161:SF85">
    <property type="entry name" value="PALMITOYLTRANSFERASE HIP14"/>
    <property type="match status" value="1"/>
</dbReference>
<dbReference type="PANTHER" id="PTHR24161">
    <property type="entry name" value="ANK_REP_REGION DOMAIN-CONTAINING PROTEIN-RELATED"/>
    <property type="match status" value="1"/>
</dbReference>
<protein>
    <submittedName>
        <fullName evidence="5">Uncharacterized protein</fullName>
    </submittedName>
</protein>
<organism evidence="5 6">
    <name type="scientific">Trichogramma brassicae</name>
    <dbReference type="NCBI Taxonomy" id="86971"/>
    <lineage>
        <taxon>Eukaryota</taxon>
        <taxon>Metazoa</taxon>
        <taxon>Ecdysozoa</taxon>
        <taxon>Arthropoda</taxon>
        <taxon>Hexapoda</taxon>
        <taxon>Insecta</taxon>
        <taxon>Pterygota</taxon>
        <taxon>Neoptera</taxon>
        <taxon>Endopterygota</taxon>
        <taxon>Hymenoptera</taxon>
        <taxon>Apocrita</taxon>
        <taxon>Proctotrupomorpha</taxon>
        <taxon>Chalcidoidea</taxon>
        <taxon>Trichogrammatidae</taxon>
        <taxon>Trichogramma</taxon>
    </lineage>
</organism>
<feature type="repeat" description="ANK" evidence="3">
    <location>
        <begin position="187"/>
        <end position="219"/>
    </location>
</feature>
<sequence length="793" mass="86700">MRTNLGNTPLHLALENNLEYYVLLLLENGADPNEANNEGSTPLHNICQKNYSKDFVKLFFDVNDEIQQEMQVNAQDKLGNTPLHLALDWFNFKSINSARQNLNQSQRSKSASPPQFFFKLIPFHRDTVELLLKRGASPSLPNAKGLTPLHIVCSERIKLMDDYLVQILFTLCDDKYKPVQVDVQDKRGQTPLHLALANEKEDVTQFLLGRGVNPNVADAEGLTPLHIICQSVRNSSLLTSFFAIMDKQRRRVQVNAVDKLGRTPLQLAVANLLPDAVDVLLDRGADLSNFVFLTEGPSTSRPRPLDFSAHFKLNLASSAMIIVESLMKKGYQLNREDACVILNLFAQQNIEILHTPATLLYTCICVCICNRCVPRARGARDDHRSSSSSRERARADGARMRSPVADSQLRERRIAHKRNSEYSQATGRAATGSSSSSSSGMRFLPPWLDARRTYIYTKYTTSSAQGGKQSPLPVCVQARIYECHEQQRVSCDRQGSAEFLRDNARRTAVRGCSSGMNSIAETNRFILSESAAHQQQQHLLLIHKKLFPERGSNLLERETELLVRAVRAVSVSDEQRSEGSISSNGSSSSSSSSSESHPEEQQSPEPRASLASSGESDDGGLAPPPRKRLRSSLQQTTQAEQDQSSTTATSSTFVAPSDNNATSSTPNTSSSASSSSSATATVTTEPTTGAVTTITSTTTTQQAATTAPQTQSSSNDPAAAQEAAASTTSPPADQSQQPQDEAHQLVDPETATSSSAAAASSSIITATKEQMDNCRWVSHTFRSHDRTRVSSLV</sequence>
<evidence type="ECO:0000313" key="5">
    <source>
        <dbReference type="EMBL" id="CAB0035688.1"/>
    </source>
</evidence>
<keyword evidence="6" id="KW-1185">Reference proteome</keyword>
<feature type="region of interest" description="Disordered" evidence="4">
    <location>
        <begin position="378"/>
        <end position="441"/>
    </location>
</feature>
<feature type="compositionally biased region" description="Low complexity" evidence="4">
    <location>
        <begin position="750"/>
        <end position="767"/>
    </location>
</feature>
<dbReference type="EMBL" id="CADCXV010000795">
    <property type="protein sequence ID" value="CAB0035688.1"/>
    <property type="molecule type" value="Genomic_DNA"/>
</dbReference>
<dbReference type="SMART" id="SM00248">
    <property type="entry name" value="ANK"/>
    <property type="match status" value="6"/>
</dbReference>
<keyword evidence="1" id="KW-0677">Repeat</keyword>
<feature type="compositionally biased region" description="Basic and acidic residues" evidence="4">
    <location>
        <begin position="378"/>
        <end position="399"/>
    </location>
</feature>
<dbReference type="SUPFAM" id="SSF48403">
    <property type="entry name" value="Ankyrin repeat"/>
    <property type="match status" value="1"/>
</dbReference>
<feature type="repeat" description="ANK" evidence="3">
    <location>
        <begin position="260"/>
        <end position="288"/>
    </location>
</feature>
<dbReference type="InterPro" id="IPR002110">
    <property type="entry name" value="Ankyrin_rpt"/>
</dbReference>
<feature type="compositionally biased region" description="Low complexity" evidence="4">
    <location>
        <begin position="632"/>
        <end position="739"/>
    </location>
</feature>
<dbReference type="PROSITE" id="PS50297">
    <property type="entry name" value="ANK_REP_REGION"/>
    <property type="match status" value="3"/>
</dbReference>
<dbReference type="InterPro" id="IPR036770">
    <property type="entry name" value="Ankyrin_rpt-contain_sf"/>
</dbReference>
<feature type="compositionally biased region" description="Low complexity" evidence="4">
    <location>
        <begin position="578"/>
        <end position="605"/>
    </location>
</feature>
<feature type="region of interest" description="Disordered" evidence="4">
    <location>
        <begin position="570"/>
        <end position="771"/>
    </location>
</feature>